<keyword evidence="5 7" id="KW-0378">Hydrolase</keyword>
<gene>
    <name evidence="9" type="ORF">PSYICH_LOCUS9818</name>
</gene>
<dbReference type="GO" id="GO:0005993">
    <property type="term" value="P:trehalose catabolic process"/>
    <property type="evidence" value="ECO:0007669"/>
    <property type="project" value="TreeGrafter"/>
</dbReference>
<feature type="chain" id="PRO_5040227596" description="Trehalase" evidence="8">
    <location>
        <begin position="18"/>
        <end position="551"/>
    </location>
</feature>
<dbReference type="EMBL" id="OV651816">
    <property type="protein sequence ID" value="CAH1110055.1"/>
    <property type="molecule type" value="Genomic_DNA"/>
</dbReference>
<evidence type="ECO:0000256" key="7">
    <source>
        <dbReference type="RuleBase" id="RU361180"/>
    </source>
</evidence>
<keyword evidence="6 7" id="KW-0326">Glycosidase</keyword>
<dbReference type="PANTHER" id="PTHR23403">
    <property type="entry name" value="TREHALASE"/>
    <property type="match status" value="1"/>
</dbReference>
<dbReference type="SUPFAM" id="SSF48208">
    <property type="entry name" value="Six-hairpin glycosidases"/>
    <property type="match status" value="1"/>
</dbReference>
<proteinExistence type="inferred from homology"/>
<dbReference type="InterPro" id="IPR018232">
    <property type="entry name" value="Glyco_hydro_37_CS"/>
</dbReference>
<evidence type="ECO:0000256" key="5">
    <source>
        <dbReference type="ARBA" id="ARBA00022801"/>
    </source>
</evidence>
<evidence type="ECO:0000313" key="10">
    <source>
        <dbReference type="Proteomes" id="UP001153636"/>
    </source>
</evidence>
<comment type="similarity">
    <text evidence="2 7">Belongs to the glycosyl hydrolase 37 family.</text>
</comment>
<dbReference type="InterPro" id="IPR012341">
    <property type="entry name" value="6hp_glycosidase-like_sf"/>
</dbReference>
<dbReference type="Proteomes" id="UP001153636">
    <property type="component" value="Chromosome 4"/>
</dbReference>
<dbReference type="Pfam" id="PF01204">
    <property type="entry name" value="Trehalase"/>
    <property type="match status" value="1"/>
</dbReference>
<dbReference type="PROSITE" id="PS00928">
    <property type="entry name" value="TREHALASE_2"/>
    <property type="match status" value="1"/>
</dbReference>
<dbReference type="PROSITE" id="PS00927">
    <property type="entry name" value="TREHALASE_1"/>
    <property type="match status" value="1"/>
</dbReference>
<accession>A0A9P0D0X9</accession>
<dbReference type="InterPro" id="IPR001661">
    <property type="entry name" value="Glyco_hydro_37"/>
</dbReference>
<evidence type="ECO:0000313" key="9">
    <source>
        <dbReference type="EMBL" id="CAH1110055.1"/>
    </source>
</evidence>
<dbReference type="PANTHER" id="PTHR23403:SF1">
    <property type="entry name" value="TREHALASE"/>
    <property type="match status" value="1"/>
</dbReference>
<organism evidence="9 10">
    <name type="scientific">Psylliodes chrysocephalus</name>
    <dbReference type="NCBI Taxonomy" id="3402493"/>
    <lineage>
        <taxon>Eukaryota</taxon>
        <taxon>Metazoa</taxon>
        <taxon>Ecdysozoa</taxon>
        <taxon>Arthropoda</taxon>
        <taxon>Hexapoda</taxon>
        <taxon>Insecta</taxon>
        <taxon>Pterygota</taxon>
        <taxon>Neoptera</taxon>
        <taxon>Endopterygota</taxon>
        <taxon>Coleoptera</taxon>
        <taxon>Polyphaga</taxon>
        <taxon>Cucujiformia</taxon>
        <taxon>Chrysomeloidea</taxon>
        <taxon>Chrysomelidae</taxon>
        <taxon>Galerucinae</taxon>
        <taxon>Alticini</taxon>
        <taxon>Psylliodes</taxon>
    </lineage>
</organism>
<dbReference type="OrthoDB" id="3542292at2759"/>
<evidence type="ECO:0000256" key="4">
    <source>
        <dbReference type="ARBA" id="ARBA00019905"/>
    </source>
</evidence>
<evidence type="ECO:0000256" key="2">
    <source>
        <dbReference type="ARBA" id="ARBA00005615"/>
    </source>
</evidence>
<dbReference type="Gene3D" id="1.50.10.10">
    <property type="match status" value="1"/>
</dbReference>
<evidence type="ECO:0000256" key="3">
    <source>
        <dbReference type="ARBA" id="ARBA00012757"/>
    </source>
</evidence>
<name>A0A9P0D0X9_9CUCU</name>
<evidence type="ECO:0000256" key="1">
    <source>
        <dbReference type="ARBA" id="ARBA00001576"/>
    </source>
</evidence>
<evidence type="ECO:0000256" key="8">
    <source>
        <dbReference type="SAM" id="SignalP"/>
    </source>
</evidence>
<dbReference type="InterPro" id="IPR008928">
    <property type="entry name" value="6-hairpin_glycosidase_sf"/>
</dbReference>
<dbReference type="PRINTS" id="PR00744">
    <property type="entry name" value="GLHYDRLASE37"/>
</dbReference>
<feature type="signal peptide" evidence="8">
    <location>
        <begin position="1"/>
        <end position="17"/>
    </location>
</feature>
<protein>
    <recommendedName>
        <fullName evidence="4 7">Trehalase</fullName>
        <ecNumber evidence="3 7">3.2.1.28</ecNumber>
    </recommendedName>
    <alternativeName>
        <fullName evidence="7">Alpha-trehalose glucohydrolase</fullName>
    </alternativeName>
</protein>
<evidence type="ECO:0000256" key="6">
    <source>
        <dbReference type="ARBA" id="ARBA00023295"/>
    </source>
</evidence>
<dbReference type="EC" id="3.2.1.28" evidence="3 7"/>
<comment type="catalytic activity">
    <reaction evidence="1 7">
        <text>alpha,alpha-trehalose + H2O = alpha-D-glucose + beta-D-glucose</text>
        <dbReference type="Rhea" id="RHEA:32675"/>
        <dbReference type="ChEBI" id="CHEBI:15377"/>
        <dbReference type="ChEBI" id="CHEBI:15903"/>
        <dbReference type="ChEBI" id="CHEBI:16551"/>
        <dbReference type="ChEBI" id="CHEBI:17925"/>
        <dbReference type="EC" id="3.2.1.28"/>
    </reaction>
</comment>
<keyword evidence="8" id="KW-0732">Signal</keyword>
<keyword evidence="10" id="KW-1185">Reference proteome</keyword>
<reference evidence="9" key="1">
    <citation type="submission" date="2022-01" db="EMBL/GenBank/DDBJ databases">
        <authorList>
            <person name="King R."/>
        </authorList>
    </citation>
    <scope>NUCLEOTIDE SEQUENCE</scope>
</reference>
<dbReference type="AlphaFoldDB" id="A0A9P0D0X9"/>
<dbReference type="GO" id="GO:0004555">
    <property type="term" value="F:alpha,alpha-trehalase activity"/>
    <property type="evidence" value="ECO:0007669"/>
    <property type="project" value="UniProtKB-EC"/>
</dbReference>
<sequence length="551" mass="63213">MKSFIVFIIVLIDSNNAQVIDLCDSKIYCEGPLLHTVQLANIFNDSKTFVDLYQINSPSVTIKNFEALMKETNNHPSSLEVKTFIHKNFESESELVPWTPTDYTDNPQLLTKIKNTTVADFARKLNKIWLTLARKVNSSVSKFPDRHSFIYLPEGVVIPGGRFKEVYYWDTYWIIKGLLISGMENTARGMLNNFVSLIRRYGFIPNGSRVYYLNRSQPPLLSAMVGLYFEYTRDINWVKKNIDALEKELLWWLENRTITVIKQGLVYRLAQYSVKSGTPRPESYREDIETCSAFKNEEKIKCYKNLKSGAESGWDFSSRWLVGSDGSITSNLADIDLTRIVPVDLNAFLCGGFGQISRFYSMLGKVGRSIKWRKMENIWMEGIKQVFYDFKDGTWYDWDISVGQPRRGFFPSNLSPLFTESYQPFMKKYYGYRAIEYLNKNNIDSFKGGIPTSLLQSGQQWDLPNAWPPLQDIIVTGLLNTKIPAGIEKAKQYARYSLNAFIIGFRNASEMFEKYDAFVSGQYGGGGEYTVQTGFGWTNGAALSFIKLLYL</sequence>